<dbReference type="RefSeq" id="WP_077410554.1">
    <property type="nucleotide sequence ID" value="NZ_JBHRTS010000002.1"/>
</dbReference>
<gene>
    <name evidence="1" type="ORF">ACFODZ_05010</name>
</gene>
<dbReference type="EMBL" id="JBHRTS010000002">
    <property type="protein sequence ID" value="MFC3193602.1"/>
    <property type="molecule type" value="Genomic_DNA"/>
</dbReference>
<evidence type="ECO:0000313" key="2">
    <source>
        <dbReference type="Proteomes" id="UP001595533"/>
    </source>
</evidence>
<protein>
    <recommendedName>
        <fullName evidence="3">DUF4020 domain-containing protein</fullName>
    </recommendedName>
</protein>
<proteinExistence type="predicted"/>
<accession>A0ABV7JDU9</accession>
<name>A0ABV7JDU9_9GAMM</name>
<keyword evidence="2" id="KW-1185">Reference proteome</keyword>
<dbReference type="Proteomes" id="UP001595533">
    <property type="component" value="Unassembled WGS sequence"/>
</dbReference>
<evidence type="ECO:0000313" key="1">
    <source>
        <dbReference type="EMBL" id="MFC3193602.1"/>
    </source>
</evidence>
<sequence length="937" mass="110906">MNSLTQEELDLLTRVKEKPELRGYFFNKIKSLKWFDTLKANGFLDPTEIPHPKKLEGGDYQIPVWPVLNYLVESSKRIAAEKNYKFANKYLALFREYFIVFKGDNLCNGRVWWKLSEALRYIPTELITNEDVEMFDSWLDNRFERSLIIDELSNLLIHWLDDYDVENKDKCIRLIEILFKFQVVEEREIKLSHNELVFRAQSFKYTNKIENIAYESGKKIGIDAVKLFHILLTQAITKRGGDDFSYIWRITIEDHEQNNSSSDTEDFFIVAFRESIIACEKYWPGSAKKLIESILKSDLNINKRIAIYTINQNFQEYKNTLFNKLLNEKSFSLNLKHEFWELIKNNFAEFSNIQKLNFFELVSQIKHYKNTDEPGLHEQAEWLAAIKDIDLDASNKYDQLVKLIQFEPEHPGLSTFRTSAEWIDEKDSSPLSIEELKEIGNVSNLIITLNKYVNEESIASDFDIEGLVKVFKSFVLLEEKEGNQLFLHLDKYKNLNICFLYELIDSYNQIWREENEYQQFNWTEAWPALITFISDIISSNEFWESTHDKSDAFIGNRFWLISSVCRLIENGSKKDGDKRNLPISKYKNILVFLKKIIETTSYSDFGEIRDAVSSAINSPYGHAIQAVVTLALYVSRYKDSENGSHLQVWEEFEPIFNNELDKQENLEFYTLIPLYLNNMFFLSKKWIEHNFRSFFNPSNSVQWVCALNGLSYNNRPSEIVLEFFKEKGIYEQVLDDTQNIRTEKRFVDYGVFLYLWDKESVDDKDSLIARLLNRRKPDELRQMIWFFRYGLKYDNKIKTKVLELFPKILERIDFDTLDGKRLASYLAHWFILIDDLNEQSISWIKEVIPYVEADHNSNEAIEAIEIWSNTHQKEVVEIWMEMFKINPGYPYPEDSFKAAFRNLINSNLERKVKDIVGEYMKFNSYAPQEWLKSVLEE</sequence>
<evidence type="ECO:0008006" key="3">
    <source>
        <dbReference type="Google" id="ProtNLM"/>
    </source>
</evidence>
<comment type="caution">
    <text evidence="1">The sequence shown here is derived from an EMBL/GenBank/DDBJ whole genome shotgun (WGS) entry which is preliminary data.</text>
</comment>
<organism evidence="1 2">
    <name type="scientific">Marinicella sediminis</name>
    <dbReference type="NCBI Taxonomy" id="1792834"/>
    <lineage>
        <taxon>Bacteria</taxon>
        <taxon>Pseudomonadati</taxon>
        <taxon>Pseudomonadota</taxon>
        <taxon>Gammaproteobacteria</taxon>
        <taxon>Lysobacterales</taxon>
        <taxon>Marinicellaceae</taxon>
        <taxon>Marinicella</taxon>
    </lineage>
</organism>
<reference evidence="2" key="1">
    <citation type="journal article" date="2019" name="Int. J. Syst. Evol. Microbiol.">
        <title>The Global Catalogue of Microorganisms (GCM) 10K type strain sequencing project: providing services to taxonomists for standard genome sequencing and annotation.</title>
        <authorList>
            <consortium name="The Broad Institute Genomics Platform"/>
            <consortium name="The Broad Institute Genome Sequencing Center for Infectious Disease"/>
            <person name="Wu L."/>
            <person name="Ma J."/>
        </authorList>
    </citation>
    <scope>NUCLEOTIDE SEQUENCE [LARGE SCALE GENOMIC DNA]</scope>
    <source>
        <strain evidence="2">KCTC 42953</strain>
    </source>
</reference>